<reference evidence="4" key="3">
    <citation type="submission" date="2025-04" db="UniProtKB">
        <authorList>
            <consortium name="RefSeq"/>
        </authorList>
    </citation>
    <scope>IDENTIFICATION</scope>
    <source>
        <strain evidence="4">CBS 781.70</strain>
    </source>
</reference>
<dbReference type="GeneID" id="54421333"/>
<proteinExistence type="predicted"/>
<name>A0A6G1FZ38_9PEZI</name>
<dbReference type="Proteomes" id="UP000504638">
    <property type="component" value="Unplaced"/>
</dbReference>
<protein>
    <submittedName>
        <fullName evidence="2 4">Uncharacterized protein</fullName>
    </submittedName>
</protein>
<evidence type="ECO:0000313" key="2">
    <source>
        <dbReference type="EMBL" id="KAF1811054.1"/>
    </source>
</evidence>
<sequence length="177" mass="19000">MPTNRPFFSHFFAAFRAQSAYQTAKPTTGTNTSTSTSATAQSTYATHTASTTNSHSEPTPPTNPHHRKSPTNLPTSPSSPHGATTVAVQAAASGPAFPPSRHSPSARSPPPPFSYPLNSSRQRRGSDSSSEGFKEVAGAEKWYVGGRTAGGDERFYKLSMVKRPRSLDRMSLDRMSL</sequence>
<gene>
    <name evidence="2 4" type="ORF">P152DRAFT_467423</name>
</gene>
<feature type="compositionally biased region" description="Low complexity" evidence="1">
    <location>
        <begin position="70"/>
        <end position="80"/>
    </location>
</feature>
<keyword evidence="3" id="KW-1185">Reference proteome</keyword>
<reference evidence="2 4" key="1">
    <citation type="submission" date="2020-01" db="EMBL/GenBank/DDBJ databases">
        <authorList>
            <consortium name="DOE Joint Genome Institute"/>
            <person name="Haridas S."/>
            <person name="Albert R."/>
            <person name="Binder M."/>
            <person name="Bloem J."/>
            <person name="Labutti K."/>
            <person name="Salamov A."/>
            <person name="Andreopoulos B."/>
            <person name="Baker S.E."/>
            <person name="Barry K."/>
            <person name="Bills G."/>
            <person name="Bluhm B.H."/>
            <person name="Cannon C."/>
            <person name="Castanera R."/>
            <person name="Culley D.E."/>
            <person name="Daum C."/>
            <person name="Ezra D."/>
            <person name="Gonzalez J.B."/>
            <person name="Henrissat B."/>
            <person name="Kuo A."/>
            <person name="Liang C."/>
            <person name="Lipzen A."/>
            <person name="Lutzoni F."/>
            <person name="Magnuson J."/>
            <person name="Mondo S."/>
            <person name="Nolan M."/>
            <person name="Ohm R."/>
            <person name="Pangilinan J."/>
            <person name="Park H.-J."/>
            <person name="Ramirez L."/>
            <person name="Alfaro M."/>
            <person name="Sun H."/>
            <person name="Tritt A."/>
            <person name="Yoshinaga Y."/>
            <person name="Zwiers L.-H."/>
            <person name="Turgeon B.G."/>
            <person name="Goodwin S.B."/>
            <person name="Spatafora J.W."/>
            <person name="Crous P.W."/>
            <person name="Grigoriev I.V."/>
        </authorList>
    </citation>
    <scope>NUCLEOTIDE SEQUENCE</scope>
    <source>
        <strain evidence="2 4">CBS 781.70</strain>
    </source>
</reference>
<organism evidence="2">
    <name type="scientific">Eremomyces bilateralis CBS 781.70</name>
    <dbReference type="NCBI Taxonomy" id="1392243"/>
    <lineage>
        <taxon>Eukaryota</taxon>
        <taxon>Fungi</taxon>
        <taxon>Dikarya</taxon>
        <taxon>Ascomycota</taxon>
        <taxon>Pezizomycotina</taxon>
        <taxon>Dothideomycetes</taxon>
        <taxon>Dothideomycetes incertae sedis</taxon>
        <taxon>Eremomycetales</taxon>
        <taxon>Eremomycetaceae</taxon>
        <taxon>Eremomyces</taxon>
    </lineage>
</organism>
<reference evidence="4" key="2">
    <citation type="submission" date="2020-04" db="EMBL/GenBank/DDBJ databases">
        <authorList>
            <consortium name="NCBI Genome Project"/>
        </authorList>
    </citation>
    <scope>NUCLEOTIDE SEQUENCE</scope>
    <source>
        <strain evidence="4">CBS 781.70</strain>
    </source>
</reference>
<dbReference type="RefSeq" id="XP_033532685.1">
    <property type="nucleotide sequence ID" value="XM_033680763.1"/>
</dbReference>
<evidence type="ECO:0000313" key="3">
    <source>
        <dbReference type="Proteomes" id="UP000504638"/>
    </source>
</evidence>
<dbReference type="AlphaFoldDB" id="A0A6G1FZ38"/>
<dbReference type="EMBL" id="ML975163">
    <property type="protein sequence ID" value="KAF1811054.1"/>
    <property type="molecule type" value="Genomic_DNA"/>
</dbReference>
<accession>A0A6G1FZ38</accession>
<evidence type="ECO:0000313" key="4">
    <source>
        <dbReference type="RefSeq" id="XP_033532685.1"/>
    </source>
</evidence>
<feature type="compositionally biased region" description="Low complexity" evidence="1">
    <location>
        <begin position="23"/>
        <end position="52"/>
    </location>
</feature>
<dbReference type="PANTHER" id="PTHR42095">
    <property type="entry name" value="YALI0C12166P"/>
    <property type="match status" value="1"/>
</dbReference>
<evidence type="ECO:0000256" key="1">
    <source>
        <dbReference type="SAM" id="MobiDB-lite"/>
    </source>
</evidence>
<dbReference type="PANTHER" id="PTHR42095:SF1">
    <property type="entry name" value="YALI0C12166P"/>
    <property type="match status" value="1"/>
</dbReference>
<dbReference type="OrthoDB" id="4207123at2759"/>
<feature type="region of interest" description="Disordered" evidence="1">
    <location>
        <begin position="22"/>
        <end position="136"/>
    </location>
</feature>